<name>A0A4U8UW61_STECR</name>
<evidence type="ECO:0000313" key="2">
    <source>
        <dbReference type="EMBL" id="TMS36058.1"/>
    </source>
</evidence>
<dbReference type="EMBL" id="AZBU02000001">
    <property type="protein sequence ID" value="TMS36058.1"/>
    <property type="molecule type" value="Genomic_DNA"/>
</dbReference>
<dbReference type="PANTHER" id="PTHR15591">
    <property type="entry name" value="RUN AND SH3 DOMAIN CONTAINING"/>
    <property type="match status" value="1"/>
</dbReference>
<sequence length="477" mass="53925">MMREDSVVVNGSSMELSDSLNNVFLDDASTTIDLFGQTDHGLLSMEESSSEAGNRCWSQAAGSFSDNSSQYAETERLRELEEEQERLTNSLLSLSSHFAQVQFRLKQINEATGPDKDKLLNDLHDFAFRGCTDVAEFKRQLSLNHIEATTQEDAMKQRKDKQTELIGQLRDQLRDLETFAYQSGDAGLPSNEVMLRQKAVLDKLHHKLQLNLELDTMSNSELQSHIDDAIKQLDVPLKAKDQLVDQLQTQIVDLERFVNFLQAETGSEAKPPLSISSINTVRSRKPNPLLSLVGCQSRRFERNELKNTPKGNHYGDQRAHLELAVVEVAEVMEKYSLLNIIPEEKAHLSGERKEQEIFERSEEEIVTVVRKKLCPSLRALLEHGMHQATKPITSRSYMPFGCVSMRNKGQLIESVLQLRPPALRYPSRTSGTWSCIITTQRTAESSATLPCGNFRKVSTWKPSEDGRSLRSRCFCPP</sequence>
<dbReference type="PANTHER" id="PTHR15591:SF19">
    <property type="entry name" value="RUN DOMAIN-CONTAINING PROTEIN 1 ISOFORM X1"/>
    <property type="match status" value="1"/>
</dbReference>
<comment type="caution">
    <text evidence="2">The sequence shown here is derived from an EMBL/GenBank/DDBJ whole genome shotgun (WGS) entry which is preliminary data.</text>
</comment>
<organism evidence="2 3">
    <name type="scientific">Steinernema carpocapsae</name>
    <name type="common">Entomopathogenic nematode</name>
    <dbReference type="NCBI Taxonomy" id="34508"/>
    <lineage>
        <taxon>Eukaryota</taxon>
        <taxon>Metazoa</taxon>
        <taxon>Ecdysozoa</taxon>
        <taxon>Nematoda</taxon>
        <taxon>Chromadorea</taxon>
        <taxon>Rhabditida</taxon>
        <taxon>Tylenchina</taxon>
        <taxon>Panagrolaimomorpha</taxon>
        <taxon>Strongyloidoidea</taxon>
        <taxon>Steinernematidae</taxon>
        <taxon>Steinernema</taxon>
    </lineage>
</organism>
<reference evidence="2 3" key="1">
    <citation type="journal article" date="2015" name="Genome Biol.">
        <title>Comparative genomics of Steinernema reveals deeply conserved gene regulatory networks.</title>
        <authorList>
            <person name="Dillman A.R."/>
            <person name="Macchietto M."/>
            <person name="Porter C.F."/>
            <person name="Rogers A."/>
            <person name="Williams B."/>
            <person name="Antoshechkin I."/>
            <person name="Lee M.M."/>
            <person name="Goodwin Z."/>
            <person name="Lu X."/>
            <person name="Lewis E.E."/>
            <person name="Goodrich-Blair H."/>
            <person name="Stock S.P."/>
            <person name="Adams B.J."/>
            <person name="Sternberg P.W."/>
            <person name="Mortazavi A."/>
        </authorList>
    </citation>
    <scope>NUCLEOTIDE SEQUENCE [LARGE SCALE GENOMIC DNA]</scope>
    <source>
        <strain evidence="2 3">ALL</strain>
    </source>
</reference>
<reference evidence="2 3" key="2">
    <citation type="journal article" date="2019" name="G3 (Bethesda)">
        <title>Hybrid Assembly of the Genome of the Entomopathogenic Nematode Steinernema carpocapsae Identifies the X-Chromosome.</title>
        <authorList>
            <person name="Serra L."/>
            <person name="Macchietto M."/>
            <person name="Macias-Munoz A."/>
            <person name="McGill C.J."/>
            <person name="Rodriguez I.M."/>
            <person name="Rodriguez B."/>
            <person name="Murad R."/>
            <person name="Mortazavi A."/>
        </authorList>
    </citation>
    <scope>NUCLEOTIDE SEQUENCE [LARGE SCALE GENOMIC DNA]</scope>
    <source>
        <strain evidence="2 3">ALL</strain>
    </source>
</reference>
<dbReference type="InterPro" id="IPR037213">
    <property type="entry name" value="Run_dom_sf"/>
</dbReference>
<keyword evidence="3" id="KW-1185">Reference proteome</keyword>
<dbReference type="STRING" id="34508.A0A4U8UW61"/>
<dbReference type="InterPro" id="IPR047343">
    <property type="entry name" value="RUSC1_2"/>
</dbReference>
<accession>A0A4U8UW61</accession>
<evidence type="ECO:0000259" key="1">
    <source>
        <dbReference type="Pfam" id="PF26030"/>
    </source>
</evidence>
<dbReference type="Gene3D" id="1.20.58.900">
    <property type="match status" value="1"/>
</dbReference>
<gene>
    <name evidence="2" type="ORF">L596_003321</name>
</gene>
<protein>
    <recommendedName>
        <fullName evidence="1">RUN domain-containing protein</fullName>
    </recommendedName>
</protein>
<dbReference type="OrthoDB" id="10068328at2759"/>
<dbReference type="InterPro" id="IPR058732">
    <property type="entry name" value="RUNDC1_M"/>
</dbReference>
<proteinExistence type="predicted"/>
<dbReference type="Pfam" id="PF26030">
    <property type="entry name" value="RUNDC1"/>
    <property type="match status" value="1"/>
</dbReference>
<evidence type="ECO:0000313" key="3">
    <source>
        <dbReference type="Proteomes" id="UP000298663"/>
    </source>
</evidence>
<feature type="domain" description="RUN" evidence="1">
    <location>
        <begin position="161"/>
        <end position="262"/>
    </location>
</feature>
<dbReference type="Proteomes" id="UP000298663">
    <property type="component" value="Unassembled WGS sequence"/>
</dbReference>
<dbReference type="AlphaFoldDB" id="A0A4U8UW61"/>